<dbReference type="HOGENOM" id="CLU_3402090_0_0_9"/>
<evidence type="ECO:0000313" key="2">
    <source>
        <dbReference type="Proteomes" id="UP000017805"/>
    </source>
</evidence>
<organism evidence="1 2">
    <name type="scientific">Bacillus infantis NRRL B-14911</name>
    <dbReference type="NCBI Taxonomy" id="1367477"/>
    <lineage>
        <taxon>Bacteria</taxon>
        <taxon>Bacillati</taxon>
        <taxon>Bacillota</taxon>
        <taxon>Bacilli</taxon>
        <taxon>Bacillales</taxon>
        <taxon>Bacillaceae</taxon>
        <taxon>Bacillus</taxon>
    </lineage>
</organism>
<dbReference type="STRING" id="1367477.N288_15840"/>
<accession>U5LB29</accession>
<protein>
    <submittedName>
        <fullName evidence="1">Uncharacterized protein</fullName>
    </submittedName>
</protein>
<sequence>MSVLESGRMKQEAAGILKEKPLVMMEVKKL</sequence>
<name>U5LB29_9BACI</name>
<dbReference type="EMBL" id="CP006643">
    <property type="protein sequence ID" value="AGX05059.1"/>
    <property type="molecule type" value="Genomic_DNA"/>
</dbReference>
<dbReference type="AlphaFoldDB" id="U5LB29"/>
<keyword evidence="2" id="KW-1185">Reference proteome</keyword>
<gene>
    <name evidence="1" type="ORF">N288_15840</name>
</gene>
<dbReference type="KEGG" id="bif:N288_15840"/>
<proteinExistence type="predicted"/>
<dbReference type="Proteomes" id="UP000017805">
    <property type="component" value="Chromosome"/>
</dbReference>
<evidence type="ECO:0000313" key="1">
    <source>
        <dbReference type="EMBL" id="AGX05059.1"/>
    </source>
</evidence>
<reference evidence="1 2" key="1">
    <citation type="submission" date="2013-07" db="EMBL/GenBank/DDBJ databases">
        <title>Complete genome sequence of Bacillus infantis NRRL B-14911 that has potential to induce cardiac disease by antigenic mimicry.</title>
        <authorList>
            <person name="Massilamany C."/>
            <person name="Smith T.P.L."/>
            <person name="Loy J.D."/>
            <person name="Barletta R."/>
            <person name="Reddy J."/>
        </authorList>
    </citation>
    <scope>NUCLEOTIDE SEQUENCE [LARGE SCALE GENOMIC DNA]</scope>
    <source>
        <strain evidence="1 2">NRRL B-14911</strain>
    </source>
</reference>